<evidence type="ECO:0000313" key="2">
    <source>
        <dbReference type="Proteomes" id="UP000321287"/>
    </source>
</evidence>
<keyword evidence="2" id="KW-1185">Reference proteome</keyword>
<dbReference type="KEGG" id="abg:Asbog_00452"/>
<name>A0AAN4R248_9PROT</name>
<organism evidence="1 2">
    <name type="scientific">Asaia bogorensis NBRC 16594</name>
    <dbReference type="NCBI Taxonomy" id="1231624"/>
    <lineage>
        <taxon>Bacteria</taxon>
        <taxon>Pseudomonadati</taxon>
        <taxon>Pseudomonadota</taxon>
        <taxon>Alphaproteobacteria</taxon>
        <taxon>Acetobacterales</taxon>
        <taxon>Acetobacteraceae</taxon>
        <taxon>Asaia</taxon>
    </lineage>
</organism>
<accession>A0AAN4R248</accession>
<protein>
    <submittedName>
        <fullName evidence="1">Uncharacterized protein</fullName>
    </submittedName>
</protein>
<dbReference type="AlphaFoldDB" id="A0AAN4R248"/>
<gene>
    <name evidence="1" type="ORF">ABO01nite_11220</name>
</gene>
<sequence length="56" mass="6099">MLCLRSDEGRTGRLLSTGKVVPMITGRRFFTAMHAAQPITPESIIAPQARFVGLQA</sequence>
<evidence type="ECO:0000313" key="1">
    <source>
        <dbReference type="EMBL" id="GEL53115.1"/>
    </source>
</evidence>
<proteinExistence type="predicted"/>
<dbReference type="Proteomes" id="UP000321287">
    <property type="component" value="Unassembled WGS sequence"/>
</dbReference>
<dbReference type="EMBL" id="BJVS01000002">
    <property type="protein sequence ID" value="GEL53115.1"/>
    <property type="molecule type" value="Genomic_DNA"/>
</dbReference>
<comment type="caution">
    <text evidence="1">The sequence shown here is derived from an EMBL/GenBank/DDBJ whole genome shotgun (WGS) entry which is preliminary data.</text>
</comment>
<reference evidence="1 2" key="1">
    <citation type="submission" date="2019-07" db="EMBL/GenBank/DDBJ databases">
        <title>Whole genome shotgun sequence of Asaia bogorensis NBRC 16594.</title>
        <authorList>
            <person name="Hosoyama A."/>
            <person name="Uohara A."/>
            <person name="Ohji S."/>
            <person name="Ichikawa N."/>
        </authorList>
    </citation>
    <scope>NUCLEOTIDE SEQUENCE [LARGE SCALE GENOMIC DNA]</scope>
    <source>
        <strain evidence="1 2">NBRC 16594</strain>
    </source>
</reference>